<evidence type="ECO:0000256" key="2">
    <source>
        <dbReference type="ARBA" id="ARBA00022741"/>
    </source>
</evidence>
<feature type="zinc finger region" evidence="8">
    <location>
        <begin position="3"/>
        <end position="34"/>
    </location>
</feature>
<protein>
    <recommendedName>
        <fullName evidence="8">Transcriptional repressor NrdR</fullName>
    </recommendedName>
</protein>
<gene>
    <name evidence="8 10" type="primary">nrdR</name>
    <name evidence="10" type="ORF">GM160_02280</name>
</gene>
<keyword evidence="8" id="KW-0862">Zinc</keyword>
<evidence type="ECO:0000259" key="9">
    <source>
        <dbReference type="PROSITE" id="PS51161"/>
    </source>
</evidence>
<dbReference type="NCBIfam" id="TIGR00244">
    <property type="entry name" value="transcriptional regulator NrdR"/>
    <property type="match status" value="1"/>
</dbReference>
<name>A0A6I6D1R8_9GAMM</name>
<dbReference type="PANTHER" id="PTHR30455">
    <property type="entry name" value="TRANSCRIPTIONAL REPRESSOR NRDR"/>
    <property type="match status" value="1"/>
</dbReference>
<comment type="function">
    <text evidence="8">Negatively regulates transcription of bacterial ribonucleotide reductase nrd genes and operons by binding to NrdR-boxes.</text>
</comment>
<dbReference type="GO" id="GO:0045892">
    <property type="term" value="P:negative regulation of DNA-templated transcription"/>
    <property type="evidence" value="ECO:0007669"/>
    <property type="project" value="UniProtKB-UniRule"/>
</dbReference>
<dbReference type="PROSITE" id="PS51161">
    <property type="entry name" value="ATP_CONE"/>
    <property type="match status" value="1"/>
</dbReference>
<dbReference type="KEGG" id="ghl:GM160_02280"/>
<keyword evidence="8" id="KW-0479">Metal-binding</keyword>
<keyword evidence="11" id="KW-1185">Reference proteome</keyword>
<evidence type="ECO:0000313" key="10">
    <source>
        <dbReference type="EMBL" id="QGT77813.1"/>
    </source>
</evidence>
<keyword evidence="3 8" id="KW-0863">Zinc-finger</keyword>
<evidence type="ECO:0000313" key="11">
    <source>
        <dbReference type="Proteomes" id="UP000427716"/>
    </source>
</evidence>
<dbReference type="InterPro" id="IPR005144">
    <property type="entry name" value="ATP-cone_dom"/>
</dbReference>
<feature type="domain" description="ATP-cone" evidence="9">
    <location>
        <begin position="49"/>
        <end position="139"/>
    </location>
</feature>
<dbReference type="HAMAP" id="MF_00440">
    <property type="entry name" value="NrdR"/>
    <property type="match status" value="1"/>
</dbReference>
<accession>A0A6I6D1R8</accession>
<evidence type="ECO:0000256" key="3">
    <source>
        <dbReference type="ARBA" id="ARBA00022771"/>
    </source>
</evidence>
<keyword evidence="1 8" id="KW-0678">Repressor</keyword>
<proteinExistence type="inferred from homology"/>
<comment type="cofactor">
    <cofactor evidence="8">
        <name>Zn(2+)</name>
        <dbReference type="ChEBI" id="CHEBI:29105"/>
    </cofactor>
    <text evidence="8">Binds 1 zinc ion.</text>
</comment>
<evidence type="ECO:0000256" key="1">
    <source>
        <dbReference type="ARBA" id="ARBA00022491"/>
    </source>
</evidence>
<keyword evidence="5 8" id="KW-0805">Transcription regulation</keyword>
<evidence type="ECO:0000256" key="7">
    <source>
        <dbReference type="ARBA" id="ARBA00023163"/>
    </source>
</evidence>
<dbReference type="InterPro" id="IPR003796">
    <property type="entry name" value="RNR_NrdR-like"/>
</dbReference>
<dbReference type="GO" id="GO:0005524">
    <property type="term" value="F:ATP binding"/>
    <property type="evidence" value="ECO:0007669"/>
    <property type="project" value="UniProtKB-UniRule"/>
</dbReference>
<evidence type="ECO:0000256" key="6">
    <source>
        <dbReference type="ARBA" id="ARBA00023125"/>
    </source>
</evidence>
<reference evidence="10 11" key="1">
    <citation type="submission" date="2019-11" db="EMBL/GenBank/DDBJ databases">
        <authorList>
            <person name="Zhang J."/>
            <person name="Sun C."/>
        </authorList>
    </citation>
    <scope>NUCLEOTIDE SEQUENCE [LARGE SCALE GENOMIC DNA]</scope>
    <source>
        <strain evidence="11">sp2</strain>
    </source>
</reference>
<keyword evidence="6 8" id="KW-0238">DNA-binding</keyword>
<organism evidence="10 11">
    <name type="scientific">Guyparkeria halophila</name>
    <dbReference type="NCBI Taxonomy" id="47960"/>
    <lineage>
        <taxon>Bacteria</taxon>
        <taxon>Pseudomonadati</taxon>
        <taxon>Pseudomonadota</taxon>
        <taxon>Gammaproteobacteria</taxon>
        <taxon>Chromatiales</taxon>
        <taxon>Thioalkalibacteraceae</taxon>
        <taxon>Guyparkeria</taxon>
    </lineage>
</organism>
<dbReference type="GO" id="GO:0008270">
    <property type="term" value="F:zinc ion binding"/>
    <property type="evidence" value="ECO:0007669"/>
    <property type="project" value="UniProtKB-UniRule"/>
</dbReference>
<dbReference type="GO" id="GO:0003677">
    <property type="term" value="F:DNA binding"/>
    <property type="evidence" value="ECO:0007669"/>
    <property type="project" value="UniProtKB-KW"/>
</dbReference>
<evidence type="ECO:0000256" key="4">
    <source>
        <dbReference type="ARBA" id="ARBA00022840"/>
    </source>
</evidence>
<keyword evidence="7 8" id="KW-0804">Transcription</keyword>
<keyword evidence="2 8" id="KW-0547">Nucleotide-binding</keyword>
<keyword evidence="4 8" id="KW-0067">ATP-binding</keyword>
<dbReference type="InterPro" id="IPR055173">
    <property type="entry name" value="NrdR-like_N"/>
</dbReference>
<evidence type="ECO:0000256" key="8">
    <source>
        <dbReference type="HAMAP-Rule" id="MF_00440"/>
    </source>
</evidence>
<dbReference type="Proteomes" id="UP000427716">
    <property type="component" value="Chromosome"/>
</dbReference>
<dbReference type="RefSeq" id="WP_136867121.1">
    <property type="nucleotide sequence ID" value="NZ_CP046415.1"/>
</dbReference>
<comment type="similarity">
    <text evidence="8">Belongs to the NrdR family.</text>
</comment>
<sequence length="166" mass="19068">MRCAICGNDDTRVIDSRAIDAGEGIRRRRECAACGQRFTTYERADRQMPRVVKSNGARQNFDDRKLRDGMMRALEKRPVPTRRIEEAIEQIERQLRSRGEREIAAREIGDMVMAQLRRLDHVAYIRFASVYLSFDSVEAFRDAIESLANDVISDPDHQLPLIGDAN</sequence>
<dbReference type="Pfam" id="PF22811">
    <property type="entry name" value="Zn_ribbon_NrdR"/>
    <property type="match status" value="1"/>
</dbReference>
<dbReference type="AlphaFoldDB" id="A0A6I6D1R8"/>
<dbReference type="Pfam" id="PF03477">
    <property type="entry name" value="ATP-cone"/>
    <property type="match status" value="1"/>
</dbReference>
<dbReference type="PANTHER" id="PTHR30455:SF2">
    <property type="entry name" value="TRANSCRIPTIONAL REPRESSOR NRDR"/>
    <property type="match status" value="1"/>
</dbReference>
<evidence type="ECO:0000256" key="5">
    <source>
        <dbReference type="ARBA" id="ARBA00023015"/>
    </source>
</evidence>
<dbReference type="EMBL" id="CP046415">
    <property type="protein sequence ID" value="QGT77813.1"/>
    <property type="molecule type" value="Genomic_DNA"/>
</dbReference>